<dbReference type="PROSITE" id="PS50812">
    <property type="entry name" value="PWWP"/>
    <property type="match status" value="1"/>
</dbReference>
<reference evidence="3 4" key="1">
    <citation type="submission" date="2020-04" db="EMBL/GenBank/DDBJ databases">
        <authorList>
            <person name="Alioto T."/>
            <person name="Alioto T."/>
            <person name="Gomez Garrido J."/>
        </authorList>
    </citation>
    <scope>NUCLEOTIDE SEQUENCE [LARGE SCALE GENOMIC DNA]</scope>
</reference>
<feature type="region of interest" description="Disordered" evidence="1">
    <location>
        <begin position="323"/>
        <end position="357"/>
    </location>
</feature>
<dbReference type="EMBL" id="CADEPI010000194">
    <property type="protein sequence ID" value="CAB3379740.1"/>
    <property type="molecule type" value="Genomic_DNA"/>
</dbReference>
<organism evidence="3 4">
    <name type="scientific">Cloeon dipterum</name>
    <dbReference type="NCBI Taxonomy" id="197152"/>
    <lineage>
        <taxon>Eukaryota</taxon>
        <taxon>Metazoa</taxon>
        <taxon>Ecdysozoa</taxon>
        <taxon>Arthropoda</taxon>
        <taxon>Hexapoda</taxon>
        <taxon>Insecta</taxon>
        <taxon>Pterygota</taxon>
        <taxon>Palaeoptera</taxon>
        <taxon>Ephemeroptera</taxon>
        <taxon>Pisciforma</taxon>
        <taxon>Baetidae</taxon>
        <taxon>Cloeon</taxon>
    </lineage>
</organism>
<dbReference type="CDD" id="cd20141">
    <property type="entry name" value="PWWP_MBD5"/>
    <property type="match status" value="1"/>
</dbReference>
<feature type="compositionally biased region" description="Pro residues" evidence="1">
    <location>
        <begin position="181"/>
        <end position="194"/>
    </location>
</feature>
<evidence type="ECO:0000259" key="2">
    <source>
        <dbReference type="PROSITE" id="PS50812"/>
    </source>
</evidence>
<feature type="compositionally biased region" description="Polar residues" evidence="1">
    <location>
        <begin position="952"/>
        <end position="964"/>
    </location>
</feature>
<comment type="caution">
    <text evidence="3">The sequence shown here is derived from an EMBL/GenBank/DDBJ whole genome shotgun (WGS) entry which is preliminary data.</text>
</comment>
<sequence length="1124" mass="121694">MASKQTVWKLKAWPLIPDPSDNTRLCNHKRKQQVPAALLASAPGGPRSPLHRNLIPNPAKDGQQCQQLVNVGGGRKKRRKVEAAVASAAPYDRNLVSQLLAQRAERLENQQPLTAAAPTAPTPNPLELPQANNKPEQVPRTWDGAPMVAQQAPPPHSHPAGLPQQMPPPHYAHHAHHQMPHLPPQGPPRVPCHPPTLMTPQQQQQPQTQQAPQQAGQYRGFPPPPPPPRASFPPFPPADASKQFQEHHLSGRMPVQRLPPPPYIYPPTSGGGFYPQQPQSQPPQPQQPDKQWQYDKEAHQMAWDDLAKRKKLKQTALLNSTILRPQSFAPPPPPQQSVVSSASASPTTTTSTSSTTPIAPALLSAGRWLHSQGQQRRPAQAFGRAPRQSRQPAPPLPPPRAPLVPDSAQCQGAHALSRYEEAHLAVTSPPAQTSKGPIQGGTVSTSQEQQESKTEAAAVAVATSTPTKSPLEMVQSVVSSIQVPQKLAAATPLTLSASPASGTDLKLPPGHIFVSSNGQQLIIQGATQKLTPPPPQQQQQQQQQAQANMLSALQQPMVQLVNTLPCTTPLLLHQPLQQTVTMEGQLLAALPTDELKKKAKKRRPIQQAPPPQQPPQPLPPPPPQQQQQILQSPLFMQNFQQPLLQTLTILPNKQPQFLLPQQTASPQQSPLGANPINLIQPLNLLNGANFMSTNLPAIQTLVVPGLQGMVMSALPEGTLIPTDGSGGTVQLQLPNQILMQPQFGQQNLLSTPQMLIRAPAPQIINKVTATGQHFQVGQLISPQSQFLGFQQTLNGLTMMSPPKPPEQQQLIMNVNGQPMIIPCSAANVTPTSQSTTLLHQNTTIVQQQTTTALVAAANNAAQQQHMQMTHYHHLPPYQVNPLILKQFQDLPLLLQQKHSVSTQTAQAAQAAAALLPAMVQIPTSLYNSPPLEQMPPDTTTSSPVSEPLKSLTPLNTECGVTSSEADPVDATTTFSWVTKVDEVMVESSTILDKSRPLKRKLDDASATPVAQDCKCVVREGELVWGSFNGSPSWPGKLVSLNESLEGGGAPSDSRGWVRWFGSTLHSQVELNSLKSLSDGLEAHHSATKKFRKGRKMNQLLENAIQEAMSELDKMTATGMQQSSR</sequence>
<dbReference type="Proteomes" id="UP000494165">
    <property type="component" value="Unassembled WGS sequence"/>
</dbReference>
<feature type="region of interest" description="Disordered" evidence="1">
    <location>
        <begin position="369"/>
        <end position="408"/>
    </location>
</feature>
<feature type="domain" description="PWWP" evidence="2">
    <location>
        <begin position="1019"/>
        <end position="1079"/>
    </location>
</feature>
<keyword evidence="4" id="KW-1185">Reference proteome</keyword>
<dbReference type="OrthoDB" id="641149at2759"/>
<evidence type="ECO:0000313" key="3">
    <source>
        <dbReference type="EMBL" id="CAB3379740.1"/>
    </source>
</evidence>
<dbReference type="InterPro" id="IPR000313">
    <property type="entry name" value="PWWP_dom"/>
</dbReference>
<dbReference type="AlphaFoldDB" id="A0A8S1DG17"/>
<feature type="compositionally biased region" description="Low complexity" evidence="1">
    <location>
        <begin position="336"/>
        <end position="357"/>
    </location>
</feature>
<feature type="compositionally biased region" description="Low complexity" evidence="1">
    <location>
        <begin position="199"/>
        <end position="215"/>
    </location>
</feature>
<feature type="region of interest" description="Disordered" evidence="1">
    <location>
        <begin position="114"/>
        <end position="295"/>
    </location>
</feature>
<feature type="region of interest" description="Disordered" evidence="1">
    <location>
        <begin position="596"/>
        <end position="628"/>
    </location>
</feature>
<dbReference type="Gene3D" id="2.30.30.140">
    <property type="match status" value="1"/>
</dbReference>
<dbReference type="Pfam" id="PF00855">
    <property type="entry name" value="PWWP"/>
    <property type="match status" value="1"/>
</dbReference>
<feature type="compositionally biased region" description="Polar residues" evidence="1">
    <location>
        <begin position="429"/>
        <end position="449"/>
    </location>
</feature>
<evidence type="ECO:0000313" key="4">
    <source>
        <dbReference type="Proteomes" id="UP000494165"/>
    </source>
</evidence>
<dbReference type="SUPFAM" id="SSF63748">
    <property type="entry name" value="Tudor/PWWP/MBT"/>
    <property type="match status" value="1"/>
</dbReference>
<proteinExistence type="predicted"/>
<feature type="region of interest" description="Disordered" evidence="1">
    <location>
        <begin position="528"/>
        <end position="547"/>
    </location>
</feature>
<accession>A0A8S1DG17</accession>
<protein>
    <recommendedName>
        <fullName evidence="2">PWWP domain-containing protein</fullName>
    </recommendedName>
</protein>
<feature type="region of interest" description="Disordered" evidence="1">
    <location>
        <begin position="428"/>
        <end position="452"/>
    </location>
</feature>
<feature type="compositionally biased region" description="Pro residues" evidence="1">
    <location>
        <begin position="607"/>
        <end position="624"/>
    </location>
</feature>
<feature type="compositionally biased region" description="Pro residues" evidence="1">
    <location>
        <begin position="221"/>
        <end position="237"/>
    </location>
</feature>
<feature type="compositionally biased region" description="Low complexity" evidence="1">
    <location>
        <begin position="537"/>
        <end position="547"/>
    </location>
</feature>
<name>A0A8S1DG17_9INSE</name>
<evidence type="ECO:0000256" key="1">
    <source>
        <dbReference type="SAM" id="MobiDB-lite"/>
    </source>
</evidence>
<feature type="region of interest" description="Disordered" evidence="1">
    <location>
        <begin position="929"/>
        <end position="964"/>
    </location>
</feature>
<gene>
    <name evidence="3" type="ORF">CLODIP_2_CD01992</name>
</gene>
<feature type="compositionally biased region" description="Pro residues" evidence="1">
    <location>
        <begin position="392"/>
        <end position="402"/>
    </location>
</feature>
<feature type="region of interest" description="Disordered" evidence="1">
    <location>
        <begin position="40"/>
        <end position="62"/>
    </location>
</feature>